<dbReference type="AlphaFoldDB" id="A0A1Q2SPD6"/>
<proteinExistence type="predicted"/>
<dbReference type="KEGG" id="ntt:TAO_1630"/>
<protein>
    <submittedName>
        <fullName evidence="2">Uncharacterized protein</fullName>
    </submittedName>
</protein>
<keyword evidence="1" id="KW-0812">Transmembrane</keyword>
<dbReference type="EMBL" id="AP014836">
    <property type="protein sequence ID" value="BAW81000.1"/>
    <property type="molecule type" value="Genomic_DNA"/>
</dbReference>
<accession>A0A1Q2SPD6</accession>
<reference evidence="2 3" key="1">
    <citation type="journal article" date="2017" name="ISME J.">
        <title>An acid-tolerant ammonia-oxidizing ?-proteobacterium from soil.</title>
        <authorList>
            <person name="Hayatsu M."/>
            <person name="Tago K."/>
            <person name="Uchiyama I."/>
            <person name="Toyoda A."/>
            <person name="Wang Y."/>
            <person name="Shimomura Y."/>
            <person name="Okubo T."/>
            <person name="Kurisu F."/>
            <person name="Hirono Y."/>
            <person name="Nonaka K."/>
            <person name="Akiyama H."/>
            <person name="Itoh T."/>
            <person name="Takami H."/>
        </authorList>
    </citation>
    <scope>NUCLEOTIDE SEQUENCE [LARGE SCALE GENOMIC DNA]</scope>
    <source>
        <strain evidence="2 3">TAO100</strain>
    </source>
</reference>
<organism evidence="2 3">
    <name type="scientific">Candidatus Nitrosoglobus terrae</name>
    <dbReference type="NCBI Taxonomy" id="1630141"/>
    <lineage>
        <taxon>Bacteria</taxon>
        <taxon>Pseudomonadati</taxon>
        <taxon>Pseudomonadota</taxon>
        <taxon>Gammaproteobacteria</taxon>
        <taxon>Chromatiales</taxon>
        <taxon>Chromatiaceae</taxon>
        <taxon>Candidatus Nitrosoglobus</taxon>
    </lineage>
</organism>
<evidence type="ECO:0000256" key="1">
    <source>
        <dbReference type="SAM" id="Phobius"/>
    </source>
</evidence>
<sequence length="58" mass="6435">MTYSNSELKILAKGYSEPLIFLLIIFPYATSILDSLPLEILVATKHGIAILKNTKITL</sequence>
<keyword evidence="1" id="KW-0472">Membrane</keyword>
<gene>
    <name evidence="2" type="ORF">TAO_1630</name>
</gene>
<keyword evidence="3" id="KW-1185">Reference proteome</keyword>
<evidence type="ECO:0000313" key="3">
    <source>
        <dbReference type="Proteomes" id="UP000243679"/>
    </source>
</evidence>
<dbReference type="Proteomes" id="UP000243679">
    <property type="component" value="Chromosome"/>
</dbReference>
<evidence type="ECO:0000313" key="2">
    <source>
        <dbReference type="EMBL" id="BAW81000.1"/>
    </source>
</evidence>
<feature type="transmembrane region" description="Helical" evidence="1">
    <location>
        <begin position="20"/>
        <end position="42"/>
    </location>
</feature>
<name>A0A1Q2SPD6_9GAMM</name>
<keyword evidence="1" id="KW-1133">Transmembrane helix</keyword>